<reference evidence="2 3" key="1">
    <citation type="submission" date="2015-03" db="EMBL/GenBank/DDBJ databases">
        <title>RNA-seq based gene annotation and comparative genomics of four Zymoseptoria species reveal species-specific pathogenicity related genes and transposable element activity.</title>
        <authorList>
            <person name="Grandaubert J."/>
            <person name="Bhattacharyya A."/>
            <person name="Stukenbrock E.H."/>
        </authorList>
    </citation>
    <scope>NUCLEOTIDE SEQUENCE [LARGE SCALE GENOMIC DNA]</scope>
    <source>
        <strain evidence="2 3">Zb18110</strain>
    </source>
</reference>
<protein>
    <submittedName>
        <fullName evidence="2">Uncharacterized protein</fullName>
    </submittedName>
</protein>
<sequence>MAYLSFSWTRGHPLVAIRNMSPPHAHSSAITATDAPENPASLLHPMELELATPPAFLPTYNAMVQHWLVLGQIMPNTTTHLSPARQEESEHEQPSTANTLADISGTWDSSDALLSPSTATITRGSGGAYACATQDTIQHNIVEPLWTGAEGSYPTASDLNSTLSSDFVWEGFALGSTASPM</sequence>
<name>A0A0F4G768_9PEZI</name>
<accession>A0A0F4G768</accession>
<comment type="caution">
    <text evidence="2">The sequence shown here is derived from an EMBL/GenBank/DDBJ whole genome shotgun (WGS) entry which is preliminary data.</text>
</comment>
<evidence type="ECO:0000256" key="1">
    <source>
        <dbReference type="SAM" id="MobiDB-lite"/>
    </source>
</evidence>
<feature type="region of interest" description="Disordered" evidence="1">
    <location>
        <begin position="81"/>
        <end position="102"/>
    </location>
</feature>
<dbReference type="AlphaFoldDB" id="A0A0F4G768"/>
<dbReference type="Proteomes" id="UP000033647">
    <property type="component" value="Unassembled WGS sequence"/>
</dbReference>
<keyword evidence="3" id="KW-1185">Reference proteome</keyword>
<gene>
    <name evidence="2" type="ORF">TI39_contig4377g00002</name>
</gene>
<evidence type="ECO:0000313" key="2">
    <source>
        <dbReference type="EMBL" id="KJX93164.1"/>
    </source>
</evidence>
<evidence type="ECO:0000313" key="3">
    <source>
        <dbReference type="Proteomes" id="UP000033647"/>
    </source>
</evidence>
<dbReference type="EMBL" id="LAFY01004336">
    <property type="protein sequence ID" value="KJX93164.1"/>
    <property type="molecule type" value="Genomic_DNA"/>
</dbReference>
<proteinExistence type="predicted"/>
<organism evidence="2 3">
    <name type="scientific">Zymoseptoria brevis</name>
    <dbReference type="NCBI Taxonomy" id="1047168"/>
    <lineage>
        <taxon>Eukaryota</taxon>
        <taxon>Fungi</taxon>
        <taxon>Dikarya</taxon>
        <taxon>Ascomycota</taxon>
        <taxon>Pezizomycotina</taxon>
        <taxon>Dothideomycetes</taxon>
        <taxon>Dothideomycetidae</taxon>
        <taxon>Mycosphaerellales</taxon>
        <taxon>Mycosphaerellaceae</taxon>
        <taxon>Zymoseptoria</taxon>
    </lineage>
</organism>